<sequence>MYHGSTLRTESSSQGDVFKNITLSYKWCYWHRETVSRDFIGEKYFFCIFLKSSPQGDVFFLSEWSSDMILALGARGPGFDHWLSPPLCFYF</sequence>
<dbReference type="Proteomes" id="UP000035680">
    <property type="component" value="Unassembled WGS sequence"/>
</dbReference>
<keyword evidence="1" id="KW-1185">Reference proteome</keyword>
<proteinExistence type="predicted"/>
<reference evidence="2" key="2">
    <citation type="submission" date="2015-08" db="UniProtKB">
        <authorList>
            <consortium name="WormBaseParasite"/>
        </authorList>
    </citation>
    <scope>IDENTIFICATION</scope>
</reference>
<organism evidence="1 2">
    <name type="scientific">Strongyloides venezuelensis</name>
    <name type="common">Threadworm</name>
    <dbReference type="NCBI Taxonomy" id="75913"/>
    <lineage>
        <taxon>Eukaryota</taxon>
        <taxon>Metazoa</taxon>
        <taxon>Ecdysozoa</taxon>
        <taxon>Nematoda</taxon>
        <taxon>Chromadorea</taxon>
        <taxon>Rhabditida</taxon>
        <taxon>Tylenchina</taxon>
        <taxon>Panagrolaimomorpha</taxon>
        <taxon>Strongyloidoidea</taxon>
        <taxon>Strongyloididae</taxon>
        <taxon>Strongyloides</taxon>
    </lineage>
</organism>
<name>A0A0K0G5J2_STRVS</name>
<protein>
    <submittedName>
        <fullName evidence="2">Ovule protein</fullName>
    </submittedName>
</protein>
<evidence type="ECO:0000313" key="1">
    <source>
        <dbReference type="Proteomes" id="UP000035680"/>
    </source>
</evidence>
<evidence type="ECO:0000313" key="2">
    <source>
        <dbReference type="WBParaSite" id="SVE_2000900.1"/>
    </source>
</evidence>
<accession>A0A0K0G5J2</accession>
<dbReference type="AlphaFoldDB" id="A0A0K0G5J2"/>
<reference evidence="1" key="1">
    <citation type="submission" date="2014-07" db="EMBL/GenBank/DDBJ databases">
        <authorList>
            <person name="Martin A.A"/>
            <person name="De Silva N."/>
        </authorList>
    </citation>
    <scope>NUCLEOTIDE SEQUENCE</scope>
</reference>
<dbReference type="WBParaSite" id="SVE_2000900.1">
    <property type="protein sequence ID" value="SVE_2000900.1"/>
    <property type="gene ID" value="SVE_2000900"/>
</dbReference>